<dbReference type="eggNOG" id="KOG4133">
    <property type="taxonomic scope" value="Eukaryota"/>
</dbReference>
<dbReference type="InterPro" id="IPR011856">
    <property type="entry name" value="tRNA_endonuc-like_dom_sf"/>
</dbReference>
<dbReference type="VEuPathDB" id="FungiDB:MCYG_03634"/>
<keyword evidence="11" id="KW-1185">Reference proteome</keyword>
<dbReference type="InterPro" id="IPR006676">
    <property type="entry name" value="tRNA_splic"/>
</dbReference>
<dbReference type="OMA" id="RTFSLEW"/>
<evidence type="ECO:0000256" key="6">
    <source>
        <dbReference type="PIRSR" id="PIRSR017250-50"/>
    </source>
</evidence>
<dbReference type="PANTHER" id="PTHR13070:SF0">
    <property type="entry name" value="TRNA-SPLICING ENDONUCLEASE SUBUNIT SEN34"/>
    <property type="match status" value="1"/>
</dbReference>
<evidence type="ECO:0000256" key="4">
    <source>
        <dbReference type="ARBA" id="ARBA00059865"/>
    </source>
</evidence>
<name>C5FM93_ARTOC</name>
<proteinExistence type="inferred from homology"/>
<evidence type="ECO:0000313" key="10">
    <source>
        <dbReference type="EMBL" id="EEQ30815.1"/>
    </source>
</evidence>
<feature type="domain" description="tRNA intron endonuclease catalytic" evidence="8">
    <location>
        <begin position="229"/>
        <end position="302"/>
    </location>
</feature>
<dbReference type="EMBL" id="DS995703">
    <property type="protein sequence ID" value="EEQ30815.1"/>
    <property type="molecule type" value="Genomic_DNA"/>
</dbReference>
<feature type="compositionally biased region" description="Basic and acidic residues" evidence="7">
    <location>
        <begin position="147"/>
        <end position="164"/>
    </location>
</feature>
<comment type="function">
    <text evidence="4">Constitutes one of the two catalytic subunit of the tRNA-splicing endonuclease complex, a complex responsible for identification and cleavage of the splice sites in pre-tRNA. It cleaves pre-tRNA at the 5'- and 3'-splice sites to release the intron. The products are an intron and two tRNA half-molecules bearing 2',3'-cyclic phosphate and 5'-OH termini. There are no conserved sequences at the splice sites, but the intron is invariably located at the same site in the gene, placing the splice sites an invariant distance from the constant structural features of the tRNA body. It probably carries the active site for 3'-splice site cleavage.</text>
</comment>
<dbReference type="CDD" id="cd22363">
    <property type="entry name" value="tRNA-intron_lyase_C"/>
    <property type="match status" value="1"/>
</dbReference>
<gene>
    <name evidence="10" type="ORF">MCYG_03634</name>
</gene>
<dbReference type="InterPro" id="IPR059049">
    <property type="entry name" value="TSEN34_N"/>
</dbReference>
<evidence type="ECO:0000259" key="9">
    <source>
        <dbReference type="Pfam" id="PF26577"/>
    </source>
</evidence>
<evidence type="ECO:0000313" key="11">
    <source>
        <dbReference type="Proteomes" id="UP000002035"/>
    </source>
</evidence>
<dbReference type="RefSeq" id="XP_002848128.1">
    <property type="nucleotide sequence ID" value="XM_002848082.1"/>
</dbReference>
<dbReference type="HOGENOM" id="CLU_049366_0_0_1"/>
<keyword evidence="10" id="KW-0540">Nuclease</keyword>
<dbReference type="GO" id="GO:0000379">
    <property type="term" value="P:tRNA-type intron splice site recognition and cleavage"/>
    <property type="evidence" value="ECO:0007669"/>
    <property type="project" value="UniProtKB-UniRule"/>
</dbReference>
<sequence length="324" mass="35990">MDNKSCLATGEEPELPIPISLISGRYFLFSIDAVTYLRREHHICGVLVGTLPQVPQQNVFLGLPLELMPEEARLLVEKEVAYVIDDTQAHAQGVRNLSEENKRQYLNELNQNGRQVSLFLAGKKAERREVALKKQKAKEVKKSKKKAGSEKTEIEEETPSHAEPEVESYDELLFAPPKKPAVEEVAAASRVSLDVGEHILEVTPATSHGLLPRTAPTVPAFLPEAPPSYPLFAHLHSQGYFLSPGLRFGCQYMAYPGDPLRFHSHFLVSSIEWDEEFDLMDLVAGGRLGTGVKKGYLVGGSEESDVDGRPKRTVRTFSLEWAGM</sequence>
<feature type="active site" evidence="6">
    <location>
        <position position="294"/>
    </location>
</feature>
<feature type="region of interest" description="Disordered" evidence="7">
    <location>
        <begin position="132"/>
        <end position="168"/>
    </location>
</feature>
<dbReference type="SUPFAM" id="SSF53032">
    <property type="entry name" value="tRNA-intron endonuclease catalytic domain-like"/>
    <property type="match status" value="1"/>
</dbReference>
<dbReference type="STRING" id="554155.C5FM93"/>
<dbReference type="Proteomes" id="UP000002035">
    <property type="component" value="Unassembled WGS sequence"/>
</dbReference>
<evidence type="ECO:0000256" key="7">
    <source>
        <dbReference type="SAM" id="MobiDB-lite"/>
    </source>
</evidence>
<dbReference type="InterPro" id="IPR006677">
    <property type="entry name" value="tRNA_intron_Endonuc_cat-like"/>
</dbReference>
<dbReference type="GO" id="GO:0000214">
    <property type="term" value="C:tRNA-intron endonuclease complex"/>
    <property type="evidence" value="ECO:0007669"/>
    <property type="project" value="UniProtKB-UniRule"/>
</dbReference>
<dbReference type="GO" id="GO:0003676">
    <property type="term" value="F:nucleic acid binding"/>
    <property type="evidence" value="ECO:0007669"/>
    <property type="project" value="InterPro"/>
</dbReference>
<dbReference type="EC" id="4.6.1.16" evidence="5"/>
<dbReference type="OrthoDB" id="48041at2759"/>
<feature type="active site" evidence="6">
    <location>
        <position position="263"/>
    </location>
</feature>
<evidence type="ECO:0000256" key="1">
    <source>
        <dbReference type="ARBA" id="ARBA00008078"/>
    </source>
</evidence>
<reference evidence="11" key="1">
    <citation type="journal article" date="2012" name="MBio">
        <title>Comparative genome analysis of Trichophyton rubrum and related dermatophytes reveals candidate genes involved in infection.</title>
        <authorList>
            <person name="Martinez D.A."/>
            <person name="Oliver B.G."/>
            <person name="Graeser Y."/>
            <person name="Goldberg J.M."/>
            <person name="Li W."/>
            <person name="Martinez-Rossi N.M."/>
            <person name="Monod M."/>
            <person name="Shelest E."/>
            <person name="Barton R.C."/>
            <person name="Birch E."/>
            <person name="Brakhage A.A."/>
            <person name="Chen Z."/>
            <person name="Gurr S.J."/>
            <person name="Heiman D."/>
            <person name="Heitman J."/>
            <person name="Kosti I."/>
            <person name="Rossi A."/>
            <person name="Saif S."/>
            <person name="Samalova M."/>
            <person name="Saunders C.W."/>
            <person name="Shea T."/>
            <person name="Summerbell R.C."/>
            <person name="Xu J."/>
            <person name="Young S."/>
            <person name="Zeng Q."/>
            <person name="Birren B.W."/>
            <person name="Cuomo C.A."/>
            <person name="White T.C."/>
        </authorList>
    </citation>
    <scope>NUCLEOTIDE SEQUENCE [LARGE SCALE GENOMIC DNA]</scope>
    <source>
        <strain evidence="11">ATCC MYA-4605 / CBS 113480</strain>
    </source>
</reference>
<feature type="domain" description="TSEN34 N-terminal" evidence="9">
    <location>
        <begin position="17"/>
        <end position="86"/>
    </location>
</feature>
<evidence type="ECO:0000256" key="3">
    <source>
        <dbReference type="ARBA" id="ARBA00023239"/>
    </source>
</evidence>
<dbReference type="PANTHER" id="PTHR13070">
    <property type="entry name" value="TRNA-SPLICING ENDONUCLEASE SUBUNIT SEN34-RELATED"/>
    <property type="match status" value="1"/>
</dbReference>
<feature type="active site" evidence="6">
    <location>
        <position position="255"/>
    </location>
</feature>
<dbReference type="InterPro" id="IPR016690">
    <property type="entry name" value="TSEN34"/>
</dbReference>
<dbReference type="GeneID" id="9229452"/>
<dbReference type="AlphaFoldDB" id="C5FM93"/>
<accession>C5FM93</accession>
<organism evidence="10 11">
    <name type="scientific">Arthroderma otae (strain ATCC MYA-4605 / CBS 113480)</name>
    <name type="common">Microsporum canis</name>
    <dbReference type="NCBI Taxonomy" id="554155"/>
    <lineage>
        <taxon>Eukaryota</taxon>
        <taxon>Fungi</taxon>
        <taxon>Dikarya</taxon>
        <taxon>Ascomycota</taxon>
        <taxon>Pezizomycotina</taxon>
        <taxon>Eurotiomycetes</taxon>
        <taxon>Eurotiomycetidae</taxon>
        <taxon>Onygenales</taxon>
        <taxon>Arthrodermataceae</taxon>
        <taxon>Microsporum</taxon>
    </lineage>
</organism>
<comment type="similarity">
    <text evidence="1 5">Belongs to the tRNA-intron endonuclease family.</text>
</comment>
<evidence type="ECO:0000256" key="2">
    <source>
        <dbReference type="ARBA" id="ARBA00022694"/>
    </source>
</evidence>
<dbReference type="PIRSF" id="PIRSF017250">
    <property type="entry name" value="tRNA_splic_SEN34"/>
    <property type="match status" value="1"/>
</dbReference>
<dbReference type="Pfam" id="PF26577">
    <property type="entry name" value="TSEN34_N"/>
    <property type="match status" value="1"/>
</dbReference>
<dbReference type="NCBIfam" id="TIGR00324">
    <property type="entry name" value="endA"/>
    <property type="match status" value="1"/>
</dbReference>
<evidence type="ECO:0000256" key="5">
    <source>
        <dbReference type="PIRNR" id="PIRNR017250"/>
    </source>
</evidence>
<evidence type="ECO:0000259" key="8">
    <source>
        <dbReference type="Pfam" id="PF01974"/>
    </source>
</evidence>
<dbReference type="Gene3D" id="3.40.1350.10">
    <property type="match status" value="1"/>
</dbReference>
<keyword evidence="2 5" id="KW-0819">tRNA processing</keyword>
<dbReference type="InterPro" id="IPR036167">
    <property type="entry name" value="tRNA_intron_Endo_cat-like_sf"/>
</dbReference>
<keyword evidence="10" id="KW-0378">Hydrolase</keyword>
<dbReference type="Pfam" id="PF01974">
    <property type="entry name" value="tRNA_int_endo"/>
    <property type="match status" value="1"/>
</dbReference>
<keyword evidence="3 5" id="KW-0456">Lyase</keyword>
<dbReference type="FunFam" id="3.40.1350.10:FF:000008">
    <property type="entry name" value="tRNA-splicing endonuclease subunit Sen34"/>
    <property type="match status" value="1"/>
</dbReference>
<dbReference type="GO" id="GO:0000213">
    <property type="term" value="F:tRNA-intron lyase activity"/>
    <property type="evidence" value="ECO:0007669"/>
    <property type="project" value="UniProtKB-UniRule"/>
</dbReference>
<keyword evidence="10" id="KW-0255">Endonuclease</keyword>
<protein>
    <recommendedName>
        <fullName evidence="5">tRNA-splicing endonuclease subunit Sen34</fullName>
        <ecNumber evidence="5">4.6.1.16</ecNumber>
    </recommendedName>
</protein>